<feature type="domain" description="F-box" evidence="1">
    <location>
        <begin position="34"/>
        <end position="80"/>
    </location>
</feature>
<evidence type="ECO:0000259" key="1">
    <source>
        <dbReference type="PROSITE" id="PS50181"/>
    </source>
</evidence>
<dbReference type="InterPro" id="IPR015915">
    <property type="entry name" value="Kelch-typ_b-propeller"/>
</dbReference>
<proteinExistence type="predicted"/>
<dbReference type="Gene3D" id="1.20.1280.50">
    <property type="match status" value="1"/>
</dbReference>
<evidence type="ECO:0000313" key="3">
    <source>
        <dbReference type="Proteomes" id="UP000092600"/>
    </source>
</evidence>
<dbReference type="SUPFAM" id="SSF117281">
    <property type="entry name" value="Kelch motif"/>
    <property type="match status" value="1"/>
</dbReference>
<dbReference type="InterPro" id="IPR001810">
    <property type="entry name" value="F-box_dom"/>
</dbReference>
<dbReference type="AlphaFoldDB" id="A0A199W2G1"/>
<dbReference type="STRING" id="4615.A0A199W2G1"/>
<dbReference type="PANTHER" id="PTHR31672">
    <property type="entry name" value="BNACNNG10540D PROTEIN"/>
    <property type="match status" value="1"/>
</dbReference>
<dbReference type="EMBL" id="LSRQ01000399">
    <property type="protein sequence ID" value="OAY83090.1"/>
    <property type="molecule type" value="Genomic_DNA"/>
</dbReference>
<accession>A0A199W2G1</accession>
<dbReference type="PANTHER" id="PTHR31672:SF12">
    <property type="entry name" value="F-BOX DOMAIN-CONTAINING PROTEIN"/>
    <property type="match status" value="1"/>
</dbReference>
<gene>
    <name evidence="2" type="ORF">ACMD2_09588</name>
</gene>
<evidence type="ECO:0000313" key="2">
    <source>
        <dbReference type="EMBL" id="OAY83090.1"/>
    </source>
</evidence>
<comment type="caution">
    <text evidence="2">The sequence shown here is derived from an EMBL/GenBank/DDBJ whole genome shotgun (WGS) entry which is preliminary data.</text>
</comment>
<dbReference type="Pfam" id="PF00646">
    <property type="entry name" value="F-box"/>
    <property type="match status" value="1"/>
</dbReference>
<name>A0A199W2G1_ANACO</name>
<reference evidence="2 3" key="1">
    <citation type="journal article" date="2016" name="DNA Res.">
        <title>The draft genome of MD-2 pineapple using hybrid error correction of long reads.</title>
        <authorList>
            <person name="Redwan R.M."/>
            <person name="Saidin A."/>
            <person name="Kumar S.V."/>
        </authorList>
    </citation>
    <scope>NUCLEOTIDE SEQUENCE [LARGE SCALE GENOMIC DNA]</scope>
    <source>
        <strain evidence="3">cv. MD2</strain>
        <tissue evidence="2">Leaf</tissue>
    </source>
</reference>
<sequence length="463" mass="48656">MNLLPLSTTIAASAAGSSSSGAGAGAGAADELDGRIWRRLPQPLLDRVLAFLPPPAFFRFRSVSRRFYSLLFSDAFLRSHLLLSPRFFWFAFFLLPPLSPSSASSSAASSSSSALLPPPPSSSSSSSSLPPPHNIALLLDPATLCWYRIPLSSLVPQSFSPAAASGGLLCFLSDCSGPKTLLLVNPISKIAACLPPTPTPRLFPAAALSVGPSSITAVVAGDDLISPFAVKNLTSETFLADAATGFYSPWTGPPSPLPRLCNIDPSRMAFAANRFYCMSSSPFAVLVYDVAANAWSKLQPPMRRFLRSPSIVELDDAREGGGGDGGGKIALVAAVEKSRLSVPRSVRVWALQACGRAWAEADRMPADVHARFCAAEAGRGFECVANGGVIAFTIKAAAAAAAAEVLLFDSIRKEWQWAPPCPFVAPYGGSRALRGFAYEPRLATPAIGLLDSSLSLSFQGFSG</sequence>
<dbReference type="Gene3D" id="2.120.10.80">
    <property type="entry name" value="Kelch-type beta propeller"/>
    <property type="match status" value="1"/>
</dbReference>
<dbReference type="PROSITE" id="PS50181">
    <property type="entry name" value="FBOX"/>
    <property type="match status" value="1"/>
</dbReference>
<protein>
    <submittedName>
        <fullName evidence="2">Protein UNUSUAL FLORAL ORGANS</fullName>
    </submittedName>
</protein>
<organism evidence="2 3">
    <name type="scientific">Ananas comosus</name>
    <name type="common">Pineapple</name>
    <name type="synonym">Ananas ananas</name>
    <dbReference type="NCBI Taxonomy" id="4615"/>
    <lineage>
        <taxon>Eukaryota</taxon>
        <taxon>Viridiplantae</taxon>
        <taxon>Streptophyta</taxon>
        <taxon>Embryophyta</taxon>
        <taxon>Tracheophyta</taxon>
        <taxon>Spermatophyta</taxon>
        <taxon>Magnoliopsida</taxon>
        <taxon>Liliopsida</taxon>
        <taxon>Poales</taxon>
        <taxon>Bromeliaceae</taxon>
        <taxon>Bromelioideae</taxon>
        <taxon>Ananas</taxon>
    </lineage>
</organism>
<dbReference type="InterPro" id="IPR036047">
    <property type="entry name" value="F-box-like_dom_sf"/>
</dbReference>
<dbReference type="SUPFAM" id="SSF81383">
    <property type="entry name" value="F-box domain"/>
    <property type="match status" value="1"/>
</dbReference>
<dbReference type="InterPro" id="IPR050796">
    <property type="entry name" value="SCF_F-box_component"/>
</dbReference>
<dbReference type="Proteomes" id="UP000092600">
    <property type="component" value="Unassembled WGS sequence"/>
</dbReference>
<dbReference type="SMART" id="SM00256">
    <property type="entry name" value="FBOX"/>
    <property type="match status" value="1"/>
</dbReference>